<dbReference type="Pfam" id="PF20028">
    <property type="entry name" value="VMAP-C"/>
    <property type="match status" value="1"/>
</dbReference>
<dbReference type="Gene3D" id="2.40.10.120">
    <property type="match status" value="1"/>
</dbReference>
<protein>
    <submittedName>
        <fullName evidence="3">Trypsin-like peptidase domain-containing protein</fullName>
    </submittedName>
</protein>
<dbReference type="Pfam" id="PF13365">
    <property type="entry name" value="Trypsin_2"/>
    <property type="match status" value="1"/>
</dbReference>
<dbReference type="SUPFAM" id="SSF50494">
    <property type="entry name" value="Trypsin-like serine proteases"/>
    <property type="match status" value="1"/>
</dbReference>
<dbReference type="Proteomes" id="UP000483004">
    <property type="component" value="Unassembled WGS sequence"/>
</dbReference>
<dbReference type="AlphaFoldDB" id="A0A6L3VX94"/>
<dbReference type="InterPro" id="IPR045453">
    <property type="entry name" value="VMAP-M8"/>
</dbReference>
<keyword evidence="4" id="KW-1185">Reference proteome</keyword>
<feature type="domain" description="vWA-MoxR associated protein C-terminal" evidence="2">
    <location>
        <begin position="326"/>
        <end position="551"/>
    </location>
</feature>
<proteinExistence type="predicted"/>
<sequence>MGDWQWRAWVGTPAGGKLGTAAGGKLGAAFLVTPTRLLTCAHTVAGQDDPRVGFPGLAEDLPARVVASGGWRGAGGLGDVAVLELAEPVPYEPAALADPADVDALAAGGREFGVYGFPSRKDGNERHATVTTGPHLLTRNEWWEIRTVQGVPLEKGFSGSAVYDIATGGVIGMVTNAELRDGRAGLGWMLPLSRIRAYWEDLDDVLPLRWLTADARRELRRLLDGVPFGDPLAADLERVVGRRPRERFGSAWASVRHVAEGFPEDRLARYLGALGGRLPEPRRQGFAAWLRRHLPAAEPAPDAPAPASVIVRLEHATFPKEYDLTVHTWFSETDQTSQATVRVPEGRVRGAVQDAVARASRALVGGRWMIEFAVPEGWLGKPFERWYIDVEDRTPMRRYPLVVRDVKRLRPGSIRRDQAHRRWRLLAERGRTDPRLIECDDGRTAAAFQDWLEANPDHCALVYKTAPSKARLAAALGNGVPVMLWSRTTCNEPAHGDCHGHRLGEALAAAVRDARPEELPHIALGLRRDALLAPKDTPHCGRDLTLLWDDPSRLPADPRLAMEE</sequence>
<dbReference type="InterPro" id="IPR009003">
    <property type="entry name" value="Peptidase_S1_PA"/>
</dbReference>
<organism evidence="3 4">
    <name type="scientific">Actinomadura montaniterrae</name>
    <dbReference type="NCBI Taxonomy" id="1803903"/>
    <lineage>
        <taxon>Bacteria</taxon>
        <taxon>Bacillati</taxon>
        <taxon>Actinomycetota</taxon>
        <taxon>Actinomycetes</taxon>
        <taxon>Streptosporangiales</taxon>
        <taxon>Thermomonosporaceae</taxon>
        <taxon>Actinomadura</taxon>
    </lineage>
</organism>
<dbReference type="OrthoDB" id="3329683at2"/>
<accession>A0A6L3VX94</accession>
<evidence type="ECO:0000313" key="4">
    <source>
        <dbReference type="Proteomes" id="UP000483004"/>
    </source>
</evidence>
<comment type="caution">
    <text evidence="3">The sequence shown here is derived from an EMBL/GenBank/DDBJ whole genome shotgun (WGS) entry which is preliminary data.</text>
</comment>
<dbReference type="RefSeq" id="WP_151541516.1">
    <property type="nucleotide sequence ID" value="NZ_WBMR01000052.1"/>
</dbReference>
<evidence type="ECO:0000313" key="3">
    <source>
        <dbReference type="EMBL" id="KAB2379704.1"/>
    </source>
</evidence>
<dbReference type="InterPro" id="IPR045450">
    <property type="entry name" value="VMAP_C"/>
</dbReference>
<name>A0A6L3VX94_9ACTN</name>
<gene>
    <name evidence="3" type="ORF">F9B16_19455</name>
</gene>
<reference evidence="3 4" key="1">
    <citation type="submission" date="2019-09" db="EMBL/GenBank/DDBJ databases">
        <title>Actinomadura physcomitrii sp. nov., a novel actinomycete isolated from moss [Physcomitrium sphaericum (Ludw) Fuernr].</title>
        <authorList>
            <person name="Liu C."/>
            <person name="Zhuang X."/>
        </authorList>
    </citation>
    <scope>NUCLEOTIDE SEQUENCE [LARGE SCALE GENOMIC DNA]</scope>
    <source>
        <strain evidence="3 4">CYP1-1B</strain>
    </source>
</reference>
<dbReference type="Pfam" id="PF19969">
    <property type="entry name" value="VMAP-M8"/>
    <property type="match status" value="1"/>
</dbReference>
<evidence type="ECO:0000259" key="2">
    <source>
        <dbReference type="Pfam" id="PF20028"/>
    </source>
</evidence>
<dbReference type="EMBL" id="WBMR01000052">
    <property type="protein sequence ID" value="KAB2379704.1"/>
    <property type="molecule type" value="Genomic_DNA"/>
</dbReference>
<evidence type="ECO:0000259" key="1">
    <source>
        <dbReference type="Pfam" id="PF19969"/>
    </source>
</evidence>
<feature type="domain" description="vWA-MoxR associated protein middle region 8" evidence="1">
    <location>
        <begin position="203"/>
        <end position="297"/>
    </location>
</feature>